<accession>A0A1S2M5N7</accession>
<reference evidence="5 6" key="3">
    <citation type="journal article" date="2019" name="Int. J. Syst. Evol. Microbiol.">
        <title>Anaerobacillus isosaccharinicus sp. nov., an alkaliphilic bacterium which degrades isosaccharinic acid.</title>
        <authorList>
            <person name="Bassil N.M."/>
            <person name="Lloyd J.R."/>
        </authorList>
    </citation>
    <scope>NUCLEOTIDE SEQUENCE [LARGE SCALE GENOMIC DNA]</scope>
    <source>
        <strain evidence="5 6">NB2006</strain>
    </source>
</reference>
<dbReference type="Proteomes" id="UP000180175">
    <property type="component" value="Chromosome"/>
</dbReference>
<dbReference type="GO" id="GO:0030497">
    <property type="term" value="P:fatty acid elongation"/>
    <property type="evidence" value="ECO:0007669"/>
    <property type="project" value="TreeGrafter"/>
</dbReference>
<dbReference type="PRINTS" id="PR00080">
    <property type="entry name" value="SDRFAMILY"/>
</dbReference>
<dbReference type="SUPFAM" id="SSF51735">
    <property type="entry name" value="NAD(P)-binding Rossmann-fold domains"/>
    <property type="match status" value="1"/>
</dbReference>
<dbReference type="EC" id="1.1.1.100" evidence="5"/>
<organism evidence="4 6">
    <name type="scientific">Anaerobacillus isosaccharinicus</name>
    <dbReference type="NCBI Taxonomy" id="1532552"/>
    <lineage>
        <taxon>Bacteria</taxon>
        <taxon>Bacillati</taxon>
        <taxon>Bacillota</taxon>
        <taxon>Bacilli</taxon>
        <taxon>Bacillales</taxon>
        <taxon>Bacillaceae</taxon>
        <taxon>Anaerobacillus</taxon>
    </lineage>
</organism>
<gene>
    <name evidence="5" type="primary">fabG</name>
    <name evidence="5" type="ORF">AWH56_015235</name>
    <name evidence="4" type="ORF">AWH56_08720</name>
</gene>
<dbReference type="EMBL" id="LQXD01000075">
    <property type="protein sequence ID" value="OIJ20068.1"/>
    <property type="molecule type" value="Genomic_DNA"/>
</dbReference>
<dbReference type="EMBL" id="CP063356">
    <property type="protein sequence ID" value="QOY34093.1"/>
    <property type="molecule type" value="Genomic_DNA"/>
</dbReference>
<dbReference type="PRINTS" id="PR00081">
    <property type="entry name" value="GDHRDH"/>
</dbReference>
<dbReference type="InterPro" id="IPR002347">
    <property type="entry name" value="SDR_fam"/>
</dbReference>
<evidence type="ECO:0000256" key="2">
    <source>
        <dbReference type="ARBA" id="ARBA00022857"/>
    </source>
</evidence>
<evidence type="ECO:0000256" key="3">
    <source>
        <dbReference type="ARBA" id="ARBA00023002"/>
    </source>
</evidence>
<dbReference type="KEGG" id="aia:AWH56_015235"/>
<evidence type="ECO:0000313" key="4">
    <source>
        <dbReference type="EMBL" id="OIJ20068.1"/>
    </source>
</evidence>
<dbReference type="Gene3D" id="3.40.50.720">
    <property type="entry name" value="NAD(P)-binding Rossmann-like Domain"/>
    <property type="match status" value="1"/>
</dbReference>
<keyword evidence="6" id="KW-1185">Reference proteome</keyword>
<comment type="similarity">
    <text evidence="1">Belongs to the short-chain dehydrogenases/reductases (SDR) family.</text>
</comment>
<evidence type="ECO:0000313" key="6">
    <source>
        <dbReference type="Proteomes" id="UP000180175"/>
    </source>
</evidence>
<dbReference type="NCBIfam" id="NF009466">
    <property type="entry name" value="PRK12826.1-2"/>
    <property type="match status" value="1"/>
</dbReference>
<keyword evidence="3 5" id="KW-0560">Oxidoreductase</keyword>
<dbReference type="FunFam" id="3.40.50.720:FF:000115">
    <property type="entry name" value="3-oxoacyl-[acyl-carrier-protein] reductase FabG"/>
    <property type="match status" value="1"/>
</dbReference>
<dbReference type="OrthoDB" id="9803333at2"/>
<name>A0A1S2M5N7_9BACI</name>
<dbReference type="NCBIfam" id="NF005559">
    <property type="entry name" value="PRK07231.1"/>
    <property type="match status" value="1"/>
</dbReference>
<reference evidence="4 6" key="1">
    <citation type="submission" date="2016-10" db="EMBL/GenBank/DDBJ databases">
        <title>Draft genome sequences of four alkaliphilic bacteria belonging to the Anaerobacillus genus.</title>
        <authorList>
            <person name="Bassil N.M."/>
            <person name="Lloyd J.R."/>
        </authorList>
    </citation>
    <scope>NUCLEOTIDE SEQUENCE [LARGE SCALE GENOMIC DNA]</scope>
    <source>
        <strain evidence="4 6">NB2006</strain>
    </source>
</reference>
<protein>
    <submittedName>
        <fullName evidence="5">3-oxoacyl-ACP reductase FabG</fullName>
        <ecNumber evidence="5">1.1.1.100</ecNumber>
    </submittedName>
    <submittedName>
        <fullName evidence="4">3-oxoacyl-[acyl-carrier-protein] reductase</fullName>
    </submittedName>
</protein>
<evidence type="ECO:0000256" key="1">
    <source>
        <dbReference type="ARBA" id="ARBA00006484"/>
    </source>
</evidence>
<dbReference type="CDD" id="cd05333">
    <property type="entry name" value="BKR_SDR_c"/>
    <property type="match status" value="1"/>
</dbReference>
<dbReference type="NCBIfam" id="NF004198">
    <property type="entry name" value="PRK05653.1-3"/>
    <property type="match status" value="1"/>
</dbReference>
<dbReference type="InterPro" id="IPR036291">
    <property type="entry name" value="NAD(P)-bd_dom_sf"/>
</dbReference>
<dbReference type="InterPro" id="IPR020904">
    <property type="entry name" value="Sc_DH/Rdtase_CS"/>
</dbReference>
<dbReference type="RefSeq" id="WP_071316783.1">
    <property type="nucleotide sequence ID" value="NZ_CP063356.2"/>
</dbReference>
<reference evidence="5 6" key="2">
    <citation type="journal article" date="2017" name="Genome Announc.">
        <title>Draft Genome Sequences of Four Alkaliphilic Bacteria Belonging to the Anaerobacillus Genus.</title>
        <authorList>
            <person name="Bassil N.M."/>
            <person name="Lloyd J.R."/>
        </authorList>
    </citation>
    <scope>NUCLEOTIDE SEQUENCE [LARGE SCALE GENOMIC DNA]</scope>
    <source>
        <strain evidence="5 6">NB2006</strain>
    </source>
</reference>
<dbReference type="PANTHER" id="PTHR42760">
    <property type="entry name" value="SHORT-CHAIN DEHYDROGENASES/REDUCTASES FAMILY MEMBER"/>
    <property type="match status" value="1"/>
</dbReference>
<evidence type="ECO:0000313" key="5">
    <source>
        <dbReference type="EMBL" id="QOY34093.1"/>
    </source>
</evidence>
<dbReference type="AlphaFoldDB" id="A0A1S2M5N7"/>
<proteinExistence type="inferred from homology"/>
<keyword evidence="2" id="KW-0521">NADP</keyword>
<dbReference type="GO" id="GO:0004316">
    <property type="term" value="F:3-oxoacyl-[acyl-carrier-protein] reductase (NADPH) activity"/>
    <property type="evidence" value="ECO:0007669"/>
    <property type="project" value="UniProtKB-EC"/>
</dbReference>
<dbReference type="PANTHER" id="PTHR42760:SF40">
    <property type="entry name" value="3-OXOACYL-[ACYL-CARRIER-PROTEIN] REDUCTASE, CHLOROPLASTIC"/>
    <property type="match status" value="1"/>
</dbReference>
<sequence>MRLEGKVAIVTGGGSGIGRETVLRFVSEGAKVMIADIDYIGGEETLTMVEAKGGDALFQQVEVSKKQSVDDMVNTTINIFGKVDILINNAGVTNDKMLGAMTPRDWYSVVDVNLTGVLFCTQAVMPYMIEQGGGTIINASSIAGIYGNIGQTNYAATKAGIIGMTKTWAKELGSKGITVNAVAPGVIETNMISSIPAEVGNKMKEMIPLKRLGKPEDVANAYLFLASDEANFINGTVLHVDGGMVI</sequence>
<dbReference type="PROSITE" id="PS00061">
    <property type="entry name" value="ADH_SHORT"/>
    <property type="match status" value="1"/>
</dbReference>
<reference evidence="5" key="4">
    <citation type="submission" date="2020-10" db="EMBL/GenBank/DDBJ databases">
        <authorList>
            <person name="Bassil N.M."/>
            <person name="Lloyd J.R."/>
        </authorList>
    </citation>
    <scope>NUCLEOTIDE SEQUENCE</scope>
    <source>
        <strain evidence="5">NB2006</strain>
    </source>
</reference>
<dbReference type="Pfam" id="PF13561">
    <property type="entry name" value="adh_short_C2"/>
    <property type="match status" value="1"/>
</dbReference>